<protein>
    <submittedName>
        <fullName evidence="2">Uncharacterized protein</fullName>
    </submittedName>
</protein>
<evidence type="ECO:0000313" key="3">
    <source>
        <dbReference type="Proteomes" id="UP001159427"/>
    </source>
</evidence>
<name>A0ABN8M9P4_9CNID</name>
<organism evidence="2 3">
    <name type="scientific">Porites evermanni</name>
    <dbReference type="NCBI Taxonomy" id="104178"/>
    <lineage>
        <taxon>Eukaryota</taxon>
        <taxon>Metazoa</taxon>
        <taxon>Cnidaria</taxon>
        <taxon>Anthozoa</taxon>
        <taxon>Hexacorallia</taxon>
        <taxon>Scleractinia</taxon>
        <taxon>Fungiina</taxon>
        <taxon>Poritidae</taxon>
        <taxon>Porites</taxon>
    </lineage>
</organism>
<comment type="caution">
    <text evidence="2">The sequence shown here is derived from an EMBL/GenBank/DDBJ whole genome shotgun (WGS) entry which is preliminary data.</text>
</comment>
<evidence type="ECO:0000256" key="1">
    <source>
        <dbReference type="SAM" id="MobiDB-lite"/>
    </source>
</evidence>
<feature type="compositionally biased region" description="Basic residues" evidence="1">
    <location>
        <begin position="270"/>
        <end position="282"/>
    </location>
</feature>
<proteinExistence type="predicted"/>
<gene>
    <name evidence="2" type="ORF">PEVE_00026343</name>
</gene>
<sequence>MLRSICNHSEIPVKSRDKKKFLLDKLTVMISEFVEVRYNLNIFSCRSSYNTLFTVGGFVPKPLSEREAEVDIRVLENHDGDFVDDDGNTLLKNSTSLEYIWQTIRQHFGFQATSAQFINFSDIHLALDERPEDLYQCFKAFVEDSLLYANGLTHHGEHVPEDEELTATLENFVVLTCLRLIHPSLPRLVKQRYGTELRSRTVASIKPEISQALNSLLQDIRASDDAKILRAAVADDFRRSRPGGRSDPKTRTRQPRQDKALHGKSETDRRHPRRRTRHQLRP</sequence>
<reference evidence="2 3" key="1">
    <citation type="submission" date="2022-05" db="EMBL/GenBank/DDBJ databases">
        <authorList>
            <consortium name="Genoscope - CEA"/>
            <person name="William W."/>
        </authorList>
    </citation>
    <scope>NUCLEOTIDE SEQUENCE [LARGE SCALE GENOMIC DNA]</scope>
</reference>
<keyword evidence="3" id="KW-1185">Reference proteome</keyword>
<dbReference type="EMBL" id="CALNXI010000357">
    <property type="protein sequence ID" value="CAH3025523.1"/>
    <property type="molecule type" value="Genomic_DNA"/>
</dbReference>
<feature type="compositionally biased region" description="Basic and acidic residues" evidence="1">
    <location>
        <begin position="237"/>
        <end position="269"/>
    </location>
</feature>
<evidence type="ECO:0000313" key="2">
    <source>
        <dbReference type="EMBL" id="CAH3025523.1"/>
    </source>
</evidence>
<dbReference type="Proteomes" id="UP001159427">
    <property type="component" value="Unassembled WGS sequence"/>
</dbReference>
<accession>A0ABN8M9P4</accession>
<feature type="region of interest" description="Disordered" evidence="1">
    <location>
        <begin position="237"/>
        <end position="282"/>
    </location>
</feature>